<protein>
    <recommendedName>
        <fullName evidence="5">MAR-binding filament-like protein 1-1</fullName>
    </recommendedName>
</protein>
<proteinExistence type="predicted"/>
<dbReference type="GO" id="GO:0007076">
    <property type="term" value="P:mitotic chromosome condensation"/>
    <property type="evidence" value="ECO:0007669"/>
    <property type="project" value="TreeGrafter"/>
</dbReference>
<sequence>MGSIWFLQTPILHPLLPITSHSSSHSFLLKSHIKNDKKRRTTIIMSASSNPNEIGVCKRKVILFLGVAAIPFLQLKARAVETSVKGEERGSRTLEDNQSIEQIQQEEVPSNPLLSLFNVVGIISSGVLGALYSLAQKEKTGKESTIESLKNILVEKDTAVVSRAKNFEERLLKEQEERARINKKAKEEQTSFSNQLNTTNNSIGLLRKELQSEKRLVGELKTDIDKLQNGLAKAGEENKVLEAKLKAKRDSIEALQDRINLLTLEIKDKESKLQSLNSSLEEKELEYTNLSFIHKRAKDDLNEVSSEIKSLKEELLKTQKDLNSKKSSVDDLNMKLTSLITERDHMNRKLETLQEAYNDLKSSTEKKAASDAELLGKREHELHQLEEKIKFALNEASKNKKVTGDLTHERDGLKTLLAVEVDNAKNLRHELEIRQETLQASRNEVSDLSEQLRKSRRTCEELASEVSRVQTEFVGARESLMVSLDEARSKSEVLSGELASVRKDLEKTKEELLVVSRELAVETDSRDSLKKELVDVYKKAESASHDLKEERNMVATLYKELEDAKKQIVDDKEARKTIETDLEDATKSLDEVNKKVLMLSRELDMTNPRVESLEVEKDMLYKSLMEQKNLSKEAHENIEDAHDIIMKLGKEREKLDKRGKKLEEELASAKGEILRLRSKKNLSRSSENALPKKKNNEIENDAPMKKNNEIENDTPKKRNTGVENDVVITVKKTGRRRKSTGSSSEALE</sequence>
<evidence type="ECO:0000313" key="4">
    <source>
        <dbReference type="Proteomes" id="UP000631114"/>
    </source>
</evidence>
<evidence type="ECO:0000256" key="2">
    <source>
        <dbReference type="SAM" id="MobiDB-lite"/>
    </source>
</evidence>
<feature type="region of interest" description="Disordered" evidence="2">
    <location>
        <begin position="676"/>
        <end position="748"/>
    </location>
</feature>
<keyword evidence="4" id="KW-1185">Reference proteome</keyword>
<reference evidence="3 4" key="1">
    <citation type="submission" date="2020-10" db="EMBL/GenBank/DDBJ databases">
        <title>The Coptis chinensis genome and diversification of protoberbering-type alkaloids.</title>
        <authorList>
            <person name="Wang B."/>
            <person name="Shu S."/>
            <person name="Song C."/>
            <person name="Liu Y."/>
        </authorList>
    </citation>
    <scope>NUCLEOTIDE SEQUENCE [LARGE SCALE GENOMIC DNA]</scope>
    <source>
        <strain evidence="3">HL-2020</strain>
        <tissue evidence="3">Leaf</tissue>
    </source>
</reference>
<name>A0A835M165_9MAGN</name>
<dbReference type="PANTHER" id="PTHR43941:SF5">
    <property type="entry name" value="ELKS_RAB6-INTERACTING_CAST FAMILY PROTEIN"/>
    <property type="match status" value="1"/>
</dbReference>
<dbReference type="GO" id="GO:0000796">
    <property type="term" value="C:condensin complex"/>
    <property type="evidence" value="ECO:0007669"/>
    <property type="project" value="TreeGrafter"/>
</dbReference>
<dbReference type="GO" id="GO:0000785">
    <property type="term" value="C:chromatin"/>
    <property type="evidence" value="ECO:0007669"/>
    <property type="project" value="TreeGrafter"/>
</dbReference>
<comment type="caution">
    <text evidence="3">The sequence shown here is derived from an EMBL/GenBank/DDBJ whole genome shotgun (WGS) entry which is preliminary data.</text>
</comment>
<keyword evidence="1" id="KW-0175">Coiled coil</keyword>
<dbReference type="OrthoDB" id="10255522at2759"/>
<evidence type="ECO:0000256" key="1">
    <source>
        <dbReference type="SAM" id="Coils"/>
    </source>
</evidence>
<dbReference type="AlphaFoldDB" id="A0A835M165"/>
<accession>A0A835M165</accession>
<dbReference type="EMBL" id="JADFTS010000003">
    <property type="protein sequence ID" value="KAF9615145.1"/>
    <property type="molecule type" value="Genomic_DNA"/>
</dbReference>
<evidence type="ECO:0008006" key="5">
    <source>
        <dbReference type="Google" id="ProtNLM"/>
    </source>
</evidence>
<dbReference type="PANTHER" id="PTHR43941">
    <property type="entry name" value="STRUCTURAL MAINTENANCE OF CHROMOSOMES PROTEIN 2"/>
    <property type="match status" value="1"/>
</dbReference>
<feature type="coiled-coil region" evidence="1">
    <location>
        <begin position="217"/>
        <end position="602"/>
    </location>
</feature>
<dbReference type="GO" id="GO:0000793">
    <property type="term" value="C:condensed chromosome"/>
    <property type="evidence" value="ECO:0007669"/>
    <property type="project" value="TreeGrafter"/>
</dbReference>
<dbReference type="Proteomes" id="UP000631114">
    <property type="component" value="Unassembled WGS sequence"/>
</dbReference>
<dbReference type="GO" id="GO:0003682">
    <property type="term" value="F:chromatin binding"/>
    <property type="evidence" value="ECO:0007669"/>
    <property type="project" value="TreeGrafter"/>
</dbReference>
<gene>
    <name evidence="3" type="ORF">IFM89_022103</name>
</gene>
<dbReference type="Gene3D" id="1.10.287.1490">
    <property type="match status" value="1"/>
</dbReference>
<feature type="compositionally biased region" description="Basic and acidic residues" evidence="2">
    <location>
        <begin position="694"/>
        <end position="716"/>
    </location>
</feature>
<organism evidence="3 4">
    <name type="scientific">Coptis chinensis</name>
    <dbReference type="NCBI Taxonomy" id="261450"/>
    <lineage>
        <taxon>Eukaryota</taxon>
        <taxon>Viridiplantae</taxon>
        <taxon>Streptophyta</taxon>
        <taxon>Embryophyta</taxon>
        <taxon>Tracheophyta</taxon>
        <taxon>Spermatophyta</taxon>
        <taxon>Magnoliopsida</taxon>
        <taxon>Ranunculales</taxon>
        <taxon>Ranunculaceae</taxon>
        <taxon>Coptidoideae</taxon>
        <taxon>Coptis</taxon>
    </lineage>
</organism>
<evidence type="ECO:0000313" key="3">
    <source>
        <dbReference type="EMBL" id="KAF9615145.1"/>
    </source>
</evidence>